<protein>
    <submittedName>
        <fullName evidence="1">Uncharacterized protein</fullName>
    </submittedName>
</protein>
<name>A0A3P1T3Y8_9ACTN</name>
<accession>A0A3P1T3Y8</accession>
<evidence type="ECO:0000313" key="1">
    <source>
        <dbReference type="EMBL" id="RRD03213.1"/>
    </source>
</evidence>
<organism evidence="1 2">
    <name type="scientific">Arachnia propionica</name>
    <dbReference type="NCBI Taxonomy" id="1750"/>
    <lineage>
        <taxon>Bacteria</taxon>
        <taxon>Bacillati</taxon>
        <taxon>Actinomycetota</taxon>
        <taxon>Actinomycetes</taxon>
        <taxon>Propionibacteriales</taxon>
        <taxon>Propionibacteriaceae</taxon>
        <taxon>Arachnia</taxon>
    </lineage>
</organism>
<dbReference type="AlphaFoldDB" id="A0A3P1T3Y8"/>
<evidence type="ECO:0000313" key="2">
    <source>
        <dbReference type="Proteomes" id="UP000280819"/>
    </source>
</evidence>
<proteinExistence type="predicted"/>
<comment type="caution">
    <text evidence="1">The sequence shown here is derived from an EMBL/GenBank/DDBJ whole genome shotgun (WGS) entry which is preliminary data.</text>
</comment>
<reference evidence="1 2" key="1">
    <citation type="submission" date="2018-11" db="EMBL/GenBank/DDBJ databases">
        <title>Genomes From Bacteria Associated with the Canine Oral Cavity: a Test Case for Automated Genome-Based Taxonomic Assignment.</title>
        <authorList>
            <person name="Coil D.A."/>
            <person name="Jospin G."/>
            <person name="Darling A.E."/>
            <person name="Wallis C."/>
            <person name="Davis I.J."/>
            <person name="Harris S."/>
            <person name="Eisen J.A."/>
            <person name="Holcombe L.J."/>
            <person name="O'Flynn C."/>
        </authorList>
    </citation>
    <scope>NUCLEOTIDE SEQUENCE [LARGE SCALE GENOMIC DNA]</scope>
    <source>
        <strain evidence="1 2">OH887_COT-365</strain>
    </source>
</reference>
<dbReference type="EMBL" id="RQZG01000025">
    <property type="protein sequence ID" value="RRD03213.1"/>
    <property type="molecule type" value="Genomic_DNA"/>
</dbReference>
<sequence>MTDIDPRDLAKLIDALTRNGSDNPVTNHALVTCTEVIAANLAAICEQVRIANLIAVATAGAATPFIPRDIRDALGLLQEPRA</sequence>
<gene>
    <name evidence="1" type="ORF">EII34_15005</name>
</gene>
<dbReference type="RefSeq" id="WP_124845981.1">
    <property type="nucleotide sequence ID" value="NZ_RQZG01000025.1"/>
</dbReference>
<dbReference type="Proteomes" id="UP000280819">
    <property type="component" value="Unassembled WGS sequence"/>
</dbReference>